<accession>A0A1H9LFW3</accession>
<feature type="compositionally biased region" description="Pro residues" evidence="1">
    <location>
        <begin position="310"/>
        <end position="320"/>
    </location>
</feature>
<feature type="compositionally biased region" description="Pro residues" evidence="1">
    <location>
        <begin position="331"/>
        <end position="344"/>
    </location>
</feature>
<sequence length="353" mass="39205">MRLRLFLSLLLLTSLTVLLAQQSTNKAVLARAELAQTKIDIGDQIWLDVKISAPPGTRITALPTGYMNTLEGLEVVSEKEMATISETPELLLQQRMLITSFDTGYIAIPPLPYIFTAADGRPDTAYTNDLLLHVRAFPVDEDNELRPIKPIIEEPLNWLDFWPAYLILALGGIAYLLWTIRKRQSKVAPPPPPPPPADEVALAELLSLEKKGLWENNQVKEYYSELTRILREYLEGRFSVPAMEMTTRQITSELGRRENLDRLQRSELSELLQLSDMVKFAKAEPAANLHAKGLDRVREFVKDTGKMPEPEPSPVPPTAPAPAAAPSATLVPPPMPTPGNPQPAPATSKPEEE</sequence>
<dbReference type="STRING" id="478744.SAMN05444359_12420"/>
<evidence type="ECO:0000313" key="4">
    <source>
        <dbReference type="EMBL" id="SER10270.1"/>
    </source>
</evidence>
<feature type="compositionally biased region" description="Basic and acidic residues" evidence="1">
    <location>
        <begin position="300"/>
        <end position="309"/>
    </location>
</feature>
<evidence type="ECO:0000256" key="2">
    <source>
        <dbReference type="SAM" id="Phobius"/>
    </source>
</evidence>
<keyword evidence="2" id="KW-1133">Transmembrane helix</keyword>
<gene>
    <name evidence="4" type="ORF">SAMN05444359_12420</name>
</gene>
<feature type="chain" id="PRO_5011772347" evidence="3">
    <location>
        <begin position="21"/>
        <end position="353"/>
    </location>
</feature>
<dbReference type="EMBL" id="FOFB01000024">
    <property type="protein sequence ID" value="SER10270.1"/>
    <property type="molecule type" value="Genomic_DNA"/>
</dbReference>
<organism evidence="4 5">
    <name type="scientific">Neolewinella agarilytica</name>
    <dbReference type="NCBI Taxonomy" id="478744"/>
    <lineage>
        <taxon>Bacteria</taxon>
        <taxon>Pseudomonadati</taxon>
        <taxon>Bacteroidota</taxon>
        <taxon>Saprospiria</taxon>
        <taxon>Saprospirales</taxon>
        <taxon>Lewinellaceae</taxon>
        <taxon>Neolewinella</taxon>
    </lineage>
</organism>
<name>A0A1H9LFW3_9BACT</name>
<dbReference type="Proteomes" id="UP000199021">
    <property type="component" value="Unassembled WGS sequence"/>
</dbReference>
<dbReference type="InParanoid" id="A0A1H9LFW3"/>
<proteinExistence type="predicted"/>
<dbReference type="RefSeq" id="WP_090171594.1">
    <property type="nucleotide sequence ID" value="NZ_FOFB01000024.1"/>
</dbReference>
<reference evidence="5" key="1">
    <citation type="submission" date="2016-10" db="EMBL/GenBank/DDBJ databases">
        <authorList>
            <person name="Varghese N."/>
            <person name="Submissions S."/>
        </authorList>
    </citation>
    <scope>NUCLEOTIDE SEQUENCE [LARGE SCALE GENOMIC DNA]</scope>
    <source>
        <strain evidence="5">DSM 24740</strain>
    </source>
</reference>
<evidence type="ECO:0000256" key="3">
    <source>
        <dbReference type="SAM" id="SignalP"/>
    </source>
</evidence>
<keyword evidence="2" id="KW-0812">Transmembrane</keyword>
<feature type="compositionally biased region" description="Low complexity" evidence="1">
    <location>
        <begin position="321"/>
        <end position="330"/>
    </location>
</feature>
<feature type="signal peptide" evidence="3">
    <location>
        <begin position="1"/>
        <end position="20"/>
    </location>
</feature>
<dbReference type="OrthoDB" id="9807384at2"/>
<protein>
    <submittedName>
        <fullName evidence="4">Uncharacterized protein</fullName>
    </submittedName>
</protein>
<keyword evidence="3" id="KW-0732">Signal</keyword>
<feature type="transmembrane region" description="Helical" evidence="2">
    <location>
        <begin position="161"/>
        <end position="178"/>
    </location>
</feature>
<dbReference type="AlphaFoldDB" id="A0A1H9LFW3"/>
<feature type="region of interest" description="Disordered" evidence="1">
    <location>
        <begin position="300"/>
        <end position="353"/>
    </location>
</feature>
<keyword evidence="5" id="KW-1185">Reference proteome</keyword>
<evidence type="ECO:0000313" key="5">
    <source>
        <dbReference type="Proteomes" id="UP000199021"/>
    </source>
</evidence>
<evidence type="ECO:0000256" key="1">
    <source>
        <dbReference type="SAM" id="MobiDB-lite"/>
    </source>
</evidence>
<keyword evidence="2" id="KW-0472">Membrane</keyword>